<dbReference type="SUPFAM" id="SSF56059">
    <property type="entry name" value="Glutathione synthetase ATP-binding domain-like"/>
    <property type="match status" value="1"/>
</dbReference>
<dbReference type="Pfam" id="PF13549">
    <property type="entry name" value="ATP-grasp_5"/>
    <property type="match status" value="1"/>
</dbReference>
<dbReference type="PROSITE" id="PS50975">
    <property type="entry name" value="ATP_GRASP"/>
    <property type="match status" value="1"/>
</dbReference>
<dbReference type="InterPro" id="IPR011761">
    <property type="entry name" value="ATP-grasp"/>
</dbReference>
<evidence type="ECO:0000313" key="5">
    <source>
        <dbReference type="Proteomes" id="UP000292445"/>
    </source>
</evidence>
<dbReference type="Pfam" id="PF13380">
    <property type="entry name" value="CoA_binding_2"/>
    <property type="match status" value="1"/>
</dbReference>
<dbReference type="GO" id="GO:0046872">
    <property type="term" value="F:metal ion binding"/>
    <property type="evidence" value="ECO:0007669"/>
    <property type="project" value="InterPro"/>
</dbReference>
<organism evidence="4 5">
    <name type="scientific">Pigmentiphaga kullae</name>
    <dbReference type="NCBI Taxonomy" id="151784"/>
    <lineage>
        <taxon>Bacteria</taxon>
        <taxon>Pseudomonadati</taxon>
        <taxon>Pseudomonadota</taxon>
        <taxon>Betaproteobacteria</taxon>
        <taxon>Burkholderiales</taxon>
        <taxon>Alcaligenaceae</taxon>
        <taxon>Pigmentiphaga</taxon>
    </lineage>
</organism>
<dbReference type="EMBL" id="SGXC01000002">
    <property type="protein sequence ID" value="RZS81264.1"/>
    <property type="molecule type" value="Genomic_DNA"/>
</dbReference>
<dbReference type="OrthoDB" id="8664175at2"/>
<reference evidence="4 5" key="1">
    <citation type="submission" date="2019-02" db="EMBL/GenBank/DDBJ databases">
        <title>Genomic Encyclopedia of Type Strains, Phase IV (KMG-IV): sequencing the most valuable type-strain genomes for metagenomic binning, comparative biology and taxonomic classification.</title>
        <authorList>
            <person name="Goeker M."/>
        </authorList>
    </citation>
    <scope>NUCLEOTIDE SEQUENCE [LARGE SCALE GENOMIC DNA]</scope>
    <source>
        <strain evidence="4 5">K24</strain>
    </source>
</reference>
<keyword evidence="5" id="KW-1185">Reference proteome</keyword>
<dbReference type="GO" id="GO:0005524">
    <property type="term" value="F:ATP binding"/>
    <property type="evidence" value="ECO:0007669"/>
    <property type="project" value="UniProtKB-UniRule"/>
</dbReference>
<dbReference type="Gene3D" id="3.40.50.261">
    <property type="entry name" value="Succinyl-CoA synthetase domains"/>
    <property type="match status" value="2"/>
</dbReference>
<dbReference type="SUPFAM" id="SSF51735">
    <property type="entry name" value="NAD(P)-binding Rossmann-fold domains"/>
    <property type="match status" value="1"/>
</dbReference>
<keyword evidence="2" id="KW-0547">Nucleotide-binding</keyword>
<dbReference type="Pfam" id="PF13607">
    <property type="entry name" value="Succ_CoA_lig"/>
    <property type="match status" value="1"/>
</dbReference>
<dbReference type="InterPro" id="IPR036291">
    <property type="entry name" value="NAD(P)-bd_dom_sf"/>
</dbReference>
<dbReference type="Proteomes" id="UP000292445">
    <property type="component" value="Unassembled WGS sequence"/>
</dbReference>
<feature type="domain" description="ATP-grasp" evidence="3">
    <location>
        <begin position="493"/>
        <end position="530"/>
    </location>
</feature>
<dbReference type="AlphaFoldDB" id="A0A4V2F360"/>
<evidence type="ECO:0000259" key="3">
    <source>
        <dbReference type="PROSITE" id="PS50975"/>
    </source>
</evidence>
<proteinExistence type="inferred from homology"/>
<dbReference type="InterPro" id="IPR032875">
    <property type="entry name" value="Succ_CoA_lig_flav_dom"/>
</dbReference>
<dbReference type="Gene3D" id="3.30.470.20">
    <property type="entry name" value="ATP-grasp fold, B domain"/>
    <property type="match status" value="1"/>
</dbReference>
<accession>A0A4V2F360</accession>
<dbReference type="FunFam" id="3.30.1490.20:FF:000020">
    <property type="entry name" value="Protein lysine acetyltransferase"/>
    <property type="match status" value="1"/>
</dbReference>
<dbReference type="PANTHER" id="PTHR42793:SF1">
    <property type="entry name" value="PEPTIDYL-LYSINE N-ACETYLTRANSFERASE PATZ"/>
    <property type="match status" value="1"/>
</dbReference>
<evidence type="ECO:0000256" key="1">
    <source>
        <dbReference type="ARBA" id="ARBA00060888"/>
    </source>
</evidence>
<dbReference type="Gene3D" id="3.30.1490.20">
    <property type="entry name" value="ATP-grasp fold, A domain"/>
    <property type="match status" value="1"/>
</dbReference>
<comment type="similarity">
    <text evidence="1">In the N-terminal section; belongs to the acetate CoA ligase alpha subunit family.</text>
</comment>
<evidence type="ECO:0000313" key="4">
    <source>
        <dbReference type="EMBL" id="RZS81264.1"/>
    </source>
</evidence>
<protein>
    <submittedName>
        <fullName evidence="4">Acyl-CoA synthetase (NDP forming)</fullName>
    </submittedName>
</protein>
<dbReference type="InterPro" id="IPR003781">
    <property type="entry name" value="CoA-bd"/>
</dbReference>
<dbReference type="InterPro" id="IPR016102">
    <property type="entry name" value="Succinyl-CoA_synth-like"/>
</dbReference>
<dbReference type="RefSeq" id="WP_130358913.1">
    <property type="nucleotide sequence ID" value="NZ_SGXC01000002.1"/>
</dbReference>
<dbReference type="Gene3D" id="3.40.50.720">
    <property type="entry name" value="NAD(P)-binding Rossmann-like Domain"/>
    <property type="match status" value="1"/>
</dbReference>
<dbReference type="PANTHER" id="PTHR42793">
    <property type="entry name" value="COA BINDING DOMAIN CONTAINING PROTEIN"/>
    <property type="match status" value="1"/>
</dbReference>
<dbReference type="SUPFAM" id="SSF52210">
    <property type="entry name" value="Succinyl-CoA synthetase domains"/>
    <property type="match status" value="2"/>
</dbReference>
<comment type="caution">
    <text evidence="4">The sequence shown here is derived from an EMBL/GenBank/DDBJ whole genome shotgun (WGS) entry which is preliminary data.</text>
</comment>
<gene>
    <name evidence="4" type="ORF">EV675_3887</name>
</gene>
<evidence type="ECO:0000256" key="2">
    <source>
        <dbReference type="PROSITE-ProRule" id="PRU00409"/>
    </source>
</evidence>
<name>A0A4V2F360_9BURK</name>
<keyword evidence="2" id="KW-0067">ATP-binding</keyword>
<dbReference type="SMART" id="SM00881">
    <property type="entry name" value="CoA_binding"/>
    <property type="match status" value="1"/>
</dbReference>
<sequence>MSSFALDRLLRPKSIAVVGASPEPGSVSGLLLANLQRFGYAGQLHLVSRSRDEVNGIRCFKSIDELPEGVDVAVLVVPQVAVADSVAACGRRGVGAAVVFASGFAEMGDEGRSAQEAMAAIARRHGVAVLGPNCLGFINFADAVPLTFEPVQPAPVRSGPRIGIVAQSGAMNGNLRQAFLGRGLGVSFSISTGNEAVLGAEDFLSALVEAPDVDAFAVFVEMLRKPAEFLRVARRARELGKPVVLMHPGRSQRAREAAKSHTGALAGDHQVMRTLVEREGVVVVDSMDEMFDVTAILARYPQPVTEGGAAVASNSGALRGLALDFCEDIGLQLADFQPATMQALSQILPDFMAPDNPLDLTAIGMQKPEIFGLSAQAILDDPGVGSLIMPLMGGSPAQQVAKADSLLPVMQASRKPVCFVIMGDSGPLGSEFLERVHASGMPFLRSPDRAMRAMAHVHRYGRLHAEAAERSGAQAGLRRDDLQPGPLAEFKGKQWLRELGISTPKGGLARTPAEAEALAREIGYPVVLKAQADTLMHKSDVGGVAVNLRDAQALGDAWQRIQSSVARHCPDIALDGMLVEAMSSPGLELVVGGRRDPNWGVVTLVGLGGIWIEALHDVRLLPPDLTEAQILRELQRLKGAKLLSGLRGAPPVDVAAVAAVVRRLSALMLANPGIAEIDINPLIALPAGQGIVALDALFVMDAEPAP</sequence>
<dbReference type="InterPro" id="IPR013815">
    <property type="entry name" value="ATP_grasp_subdomain_1"/>
</dbReference>